<feature type="domain" description="DUF218" evidence="2">
    <location>
        <begin position="95"/>
        <end position="229"/>
    </location>
</feature>
<dbReference type="GO" id="GO:0043164">
    <property type="term" value="P:Gram-negative-bacterium-type cell wall biogenesis"/>
    <property type="evidence" value="ECO:0007669"/>
    <property type="project" value="TreeGrafter"/>
</dbReference>
<accession>A0A3G9JVU6</accession>
<dbReference type="GO" id="GO:0000270">
    <property type="term" value="P:peptidoglycan metabolic process"/>
    <property type="evidence" value="ECO:0007669"/>
    <property type="project" value="TreeGrafter"/>
</dbReference>
<dbReference type="InterPro" id="IPR051599">
    <property type="entry name" value="Cell_Envelope_Assoc"/>
</dbReference>
<evidence type="ECO:0000313" key="4">
    <source>
        <dbReference type="Proteomes" id="UP000268059"/>
    </source>
</evidence>
<sequence length="240" mass="27309">MGMVVQILCIVMMVWYLIPVFTAHVLNSGNVCGILLFMLIYSYARHFHQVNRFLILKHAKLGMLVLALSLVICVMLTSSALAIAQTSKRPGQEGTVVVLGCKVGSQLAQSRIDTAVAYMKYHPEAYVVVTGGTGRDEYMSEAEYMRRQMVYEGVDSAHIVMEQEARNTYENMKNTSILLGEKNLNEHIIIVSNDFHLYRSDYYAKKNHLTYDNLAAPTPWYLLPTYFTREMIAVLHIWLS</sequence>
<feature type="transmembrane region" description="Helical" evidence="1">
    <location>
        <begin position="12"/>
        <end position="40"/>
    </location>
</feature>
<keyword evidence="1" id="KW-1133">Transmembrane helix</keyword>
<dbReference type="InterPro" id="IPR003848">
    <property type="entry name" value="DUF218"/>
</dbReference>
<organism evidence="3 4">
    <name type="scientific">Intestinibaculum porci</name>
    <dbReference type="NCBI Taxonomy" id="2487118"/>
    <lineage>
        <taxon>Bacteria</taxon>
        <taxon>Bacillati</taxon>
        <taxon>Bacillota</taxon>
        <taxon>Erysipelotrichia</taxon>
        <taxon>Erysipelotrichales</taxon>
        <taxon>Erysipelotrichaceae</taxon>
        <taxon>Intestinibaculum</taxon>
    </lineage>
</organism>
<evidence type="ECO:0000259" key="2">
    <source>
        <dbReference type="Pfam" id="PF02698"/>
    </source>
</evidence>
<dbReference type="CDD" id="cd06259">
    <property type="entry name" value="YdcF-like"/>
    <property type="match status" value="1"/>
</dbReference>
<keyword evidence="1" id="KW-0812">Transmembrane</keyword>
<reference evidence="3 4" key="1">
    <citation type="submission" date="2018-11" db="EMBL/GenBank/DDBJ databases">
        <title>Novel Erysipelotrichaceae bacterium isolated from small intestine of a swine.</title>
        <authorList>
            <person name="Kim J.S."/>
            <person name="Choe H."/>
            <person name="Lee Y.R."/>
            <person name="Kim K.M."/>
            <person name="Park D.S."/>
        </authorList>
    </citation>
    <scope>NUCLEOTIDE SEQUENCE [LARGE SCALE GENOMIC DNA]</scope>
    <source>
        <strain evidence="3 4">SG0102</strain>
    </source>
</reference>
<dbReference type="OrthoDB" id="9782395at2"/>
<evidence type="ECO:0000313" key="3">
    <source>
        <dbReference type="EMBL" id="BBH27004.1"/>
    </source>
</evidence>
<dbReference type="GO" id="GO:0005886">
    <property type="term" value="C:plasma membrane"/>
    <property type="evidence" value="ECO:0007669"/>
    <property type="project" value="TreeGrafter"/>
</dbReference>
<dbReference type="RefSeq" id="WP_125119775.1">
    <property type="nucleotide sequence ID" value="NZ_AP019309.1"/>
</dbReference>
<dbReference type="Gene3D" id="3.40.50.620">
    <property type="entry name" value="HUPs"/>
    <property type="match status" value="1"/>
</dbReference>
<dbReference type="AlphaFoldDB" id="A0A3G9JVU6"/>
<gene>
    <name evidence="3" type="ORF">SG0102_19380</name>
</gene>
<feature type="transmembrane region" description="Helical" evidence="1">
    <location>
        <begin position="61"/>
        <end position="84"/>
    </location>
</feature>
<dbReference type="Proteomes" id="UP000268059">
    <property type="component" value="Chromosome"/>
</dbReference>
<dbReference type="InterPro" id="IPR014729">
    <property type="entry name" value="Rossmann-like_a/b/a_fold"/>
</dbReference>
<dbReference type="EMBL" id="AP019309">
    <property type="protein sequence ID" value="BBH27004.1"/>
    <property type="molecule type" value="Genomic_DNA"/>
</dbReference>
<dbReference type="PANTHER" id="PTHR30336:SF4">
    <property type="entry name" value="ENVELOPE BIOGENESIS FACTOR ELYC"/>
    <property type="match status" value="1"/>
</dbReference>
<dbReference type="Pfam" id="PF02698">
    <property type="entry name" value="DUF218"/>
    <property type="match status" value="1"/>
</dbReference>
<name>A0A3G9JVU6_9FIRM</name>
<dbReference type="KEGG" id="ebm:SG0102_19380"/>
<protein>
    <recommendedName>
        <fullName evidence="2">DUF218 domain-containing protein</fullName>
    </recommendedName>
</protein>
<dbReference type="PANTHER" id="PTHR30336">
    <property type="entry name" value="INNER MEMBRANE PROTEIN, PROBABLE PERMEASE"/>
    <property type="match status" value="1"/>
</dbReference>
<dbReference type="InParanoid" id="A0A3G9JVU6"/>
<proteinExistence type="predicted"/>
<keyword evidence="1" id="KW-0472">Membrane</keyword>
<evidence type="ECO:0000256" key="1">
    <source>
        <dbReference type="SAM" id="Phobius"/>
    </source>
</evidence>
<keyword evidence="4" id="KW-1185">Reference proteome</keyword>